<dbReference type="KEGG" id="psti:SOO65_13850"/>
<evidence type="ECO:0000256" key="1">
    <source>
        <dbReference type="SAM" id="SignalP"/>
    </source>
</evidence>
<feature type="chain" id="PRO_5043354456" evidence="1">
    <location>
        <begin position="16"/>
        <end position="661"/>
    </location>
</feature>
<gene>
    <name evidence="2" type="ORF">SOO65_13850</name>
</gene>
<dbReference type="EMBL" id="CP139487">
    <property type="protein sequence ID" value="WPU63773.1"/>
    <property type="molecule type" value="Genomic_DNA"/>
</dbReference>
<reference evidence="2 3" key="1">
    <citation type="submission" date="2023-11" db="EMBL/GenBank/DDBJ databases">
        <title>Peredibacter starrii A3.12.</title>
        <authorList>
            <person name="Mitchell R.J."/>
        </authorList>
    </citation>
    <scope>NUCLEOTIDE SEQUENCE [LARGE SCALE GENOMIC DNA]</scope>
    <source>
        <strain evidence="2 3">A3.12</strain>
    </source>
</reference>
<evidence type="ECO:0000313" key="3">
    <source>
        <dbReference type="Proteomes" id="UP001324634"/>
    </source>
</evidence>
<sequence>MNLLVLLALIPFAFADSPPTCQELGRYIQNYEKDLQKKFIRAPGTECRNIKLEDLGSNIPLKNTELIEQNKCSSLSVIEAQLETLKNQEMILTGIDKLKNTIKDSKAGAGDKNQTVARAAGNTFVNNLNTAQSFELLLSSNTKDGTPFLAELKKIPLDKRNNPTDFKNAVKEICKNKQESNVIDACVDPKLFSPNQDAVKEINGLIAQAEPNAAQIQKWQNMLSIKRKNVKPEEAGYSFTQMQMEMNAGFDKLDKQQKLSRDELKVIQNLNDFENGNGLSFVEDLGLAKDQFKSQFSTDRFRFLLEDARRRQQYEIQSKISIAWADLDKSKIKFEQLDMNDCNLAKDSYEKAQACHFILENKIKDQLTGDARAHISGLLGPLGVSIKYENKLAQVGDTCLDEVKTQGVIPSGCLKELSAEKADVQDKILQLNLLKERIGFENKNLMAYRNFALLKWGTQKCDVTDSVIEFCDPEDKISKEANVLSNAMMDISLVYSPKTEAEAEVQKLCEENDSKKKAEERLCAFFNDTTSNIVKTDLHKKHDVDGPVVAPDGGNAAAKERDAWIQGGTNILNEILRSYVPNRGVISGINSYPYNYGAYNGGRGPMGIADTIMFNARYYGAYGYYMPTAGYQPYTAFASSTSSLGSYSALKTTSYPTYFGK</sequence>
<keyword evidence="3" id="KW-1185">Reference proteome</keyword>
<proteinExistence type="predicted"/>
<dbReference type="AlphaFoldDB" id="A0AAX4HKS8"/>
<organism evidence="2 3">
    <name type="scientific">Peredibacter starrii</name>
    <dbReference type="NCBI Taxonomy" id="28202"/>
    <lineage>
        <taxon>Bacteria</taxon>
        <taxon>Pseudomonadati</taxon>
        <taxon>Bdellovibrionota</taxon>
        <taxon>Bacteriovoracia</taxon>
        <taxon>Bacteriovoracales</taxon>
        <taxon>Bacteriovoracaceae</taxon>
        <taxon>Peredibacter</taxon>
    </lineage>
</organism>
<keyword evidence="1" id="KW-0732">Signal</keyword>
<name>A0AAX4HKS8_9BACT</name>
<feature type="signal peptide" evidence="1">
    <location>
        <begin position="1"/>
        <end position="15"/>
    </location>
</feature>
<dbReference type="Proteomes" id="UP001324634">
    <property type="component" value="Chromosome"/>
</dbReference>
<protein>
    <submittedName>
        <fullName evidence="2">Uncharacterized protein</fullName>
    </submittedName>
</protein>
<evidence type="ECO:0000313" key="2">
    <source>
        <dbReference type="EMBL" id="WPU63773.1"/>
    </source>
</evidence>
<accession>A0AAX4HKS8</accession>
<dbReference type="RefSeq" id="WP_321391143.1">
    <property type="nucleotide sequence ID" value="NZ_CP139487.1"/>
</dbReference>